<dbReference type="GO" id="GO:0006260">
    <property type="term" value="P:DNA replication"/>
    <property type="evidence" value="ECO:0007669"/>
    <property type="project" value="UniProtKB-KW"/>
</dbReference>
<gene>
    <name evidence="10" type="ORF">COT93_02570</name>
</gene>
<dbReference type="NCBIfam" id="TIGR00594">
    <property type="entry name" value="polc"/>
    <property type="match status" value="1"/>
</dbReference>
<dbReference type="Gene3D" id="1.10.150.870">
    <property type="match status" value="1"/>
</dbReference>
<dbReference type="InterPro" id="IPR004365">
    <property type="entry name" value="NA-bd_OB_tRNA"/>
</dbReference>
<keyword evidence="4" id="KW-0808">Transferase</keyword>
<keyword evidence="5" id="KW-0548">Nucleotidyltransferase</keyword>
<evidence type="ECO:0000256" key="7">
    <source>
        <dbReference type="ARBA" id="ARBA00022932"/>
    </source>
</evidence>
<evidence type="ECO:0000256" key="2">
    <source>
        <dbReference type="ARBA" id="ARBA00012417"/>
    </source>
</evidence>
<dbReference type="Pfam" id="PF07733">
    <property type="entry name" value="DNA_pol3_alpha"/>
    <property type="match status" value="1"/>
</dbReference>
<dbReference type="InterPro" id="IPR041931">
    <property type="entry name" value="DNA_pol3_alpha_thumb_dom"/>
</dbReference>
<comment type="subcellular location">
    <subcellularLocation>
        <location evidence="1">Cytoplasm</location>
    </subcellularLocation>
</comment>
<evidence type="ECO:0000313" key="10">
    <source>
        <dbReference type="EMBL" id="PIR95395.1"/>
    </source>
</evidence>
<keyword evidence="6" id="KW-0235">DNA replication</keyword>
<dbReference type="SUPFAM" id="SSF89550">
    <property type="entry name" value="PHP domain-like"/>
    <property type="match status" value="1"/>
</dbReference>
<dbReference type="InterPro" id="IPR016195">
    <property type="entry name" value="Pol/histidinol_Pase-like"/>
</dbReference>
<evidence type="ECO:0000313" key="11">
    <source>
        <dbReference type="Proteomes" id="UP000229972"/>
    </source>
</evidence>
<comment type="caution">
    <text evidence="10">The sequence shown here is derived from an EMBL/GenBank/DDBJ whole genome shotgun (WGS) entry which is preliminary data.</text>
</comment>
<organism evidence="10 11">
    <name type="scientific">Candidatus Falkowbacteria bacterium CG10_big_fil_rev_8_21_14_0_10_37_18</name>
    <dbReference type="NCBI Taxonomy" id="1974562"/>
    <lineage>
        <taxon>Bacteria</taxon>
        <taxon>Candidatus Falkowiibacteriota</taxon>
    </lineage>
</organism>
<accession>A0A2H0V8I2</accession>
<dbReference type="PANTHER" id="PTHR32294:SF0">
    <property type="entry name" value="DNA POLYMERASE III SUBUNIT ALPHA"/>
    <property type="match status" value="1"/>
</dbReference>
<comment type="catalytic activity">
    <reaction evidence="8">
        <text>DNA(n) + a 2'-deoxyribonucleoside 5'-triphosphate = DNA(n+1) + diphosphate</text>
        <dbReference type="Rhea" id="RHEA:22508"/>
        <dbReference type="Rhea" id="RHEA-COMP:17339"/>
        <dbReference type="Rhea" id="RHEA-COMP:17340"/>
        <dbReference type="ChEBI" id="CHEBI:33019"/>
        <dbReference type="ChEBI" id="CHEBI:61560"/>
        <dbReference type="ChEBI" id="CHEBI:173112"/>
        <dbReference type="EC" id="2.7.7.7"/>
    </reaction>
</comment>
<evidence type="ECO:0000256" key="4">
    <source>
        <dbReference type="ARBA" id="ARBA00022679"/>
    </source>
</evidence>
<dbReference type="NCBIfam" id="NF005298">
    <property type="entry name" value="PRK06826.1"/>
    <property type="match status" value="1"/>
</dbReference>
<dbReference type="CDD" id="cd04485">
    <property type="entry name" value="DnaE_OBF"/>
    <property type="match status" value="1"/>
</dbReference>
<dbReference type="Gene3D" id="3.20.20.140">
    <property type="entry name" value="Metal-dependent hydrolases"/>
    <property type="match status" value="1"/>
</dbReference>
<dbReference type="InterPro" id="IPR011708">
    <property type="entry name" value="DNA_pol3_alpha_NTPase_dom"/>
</dbReference>
<dbReference type="Pfam" id="PF17657">
    <property type="entry name" value="DNA_pol3_finger"/>
    <property type="match status" value="1"/>
</dbReference>
<keyword evidence="7" id="KW-0239">DNA-directed DNA polymerase</keyword>
<dbReference type="AlphaFoldDB" id="A0A2H0V8I2"/>
<dbReference type="GO" id="GO:0005737">
    <property type="term" value="C:cytoplasm"/>
    <property type="evidence" value="ECO:0007669"/>
    <property type="project" value="UniProtKB-SubCell"/>
</dbReference>
<protein>
    <recommendedName>
        <fullName evidence="3">DNA polymerase III subunit alpha</fullName>
        <ecNumber evidence="2">2.7.7.7</ecNumber>
    </recommendedName>
</protein>
<dbReference type="SMART" id="SM00481">
    <property type="entry name" value="POLIIIAc"/>
    <property type="match status" value="1"/>
</dbReference>
<evidence type="ECO:0000256" key="3">
    <source>
        <dbReference type="ARBA" id="ARBA00019114"/>
    </source>
</evidence>
<sequence>MSFVHLHNHSHYSLLDGLTKLDEMVNYAKEQGSPAIALTDHGTMYGIIEFYQKAKKAGIKPILGVETYLAPASRFDKNIRSDKGHHLLLLAKNITGYKNLIKLVSIAHLEGFYYKPRIDWELLTKHHDGLIATTACLAGEIADLIASDRLDEAKKRILEYSELFGKDNFYLELQDHPEMPEQVRHNKQLIEFARELNLPLVATNDVHYLKKEDAEAQDILLCLQNKKKKSDTDRMTMIGRGDYSLRSNADMIAAFSETPEAVANTLKIAEMCNVELELGNIQMPHFEVPAGYNGNSYLRELCEKGISQRFSDAEASELKIVNERLDYELGVIAKMGWPAYFLIVADFISWAKGNKIVVGPGRGSAAGSLVCYLTGITNLDPLKYDLVFERFLNPERISMPDIDMDFADIRRGEVLRYVEEKYGHDHVSQIITFGTMAARAAVRDVGRVLDEPYEFCDKISKSIPMFMKLGEAIKTVPEIREMYNNDPAAKRVLDYAQRLEGVARHASTHACGVLITKDPLTEYVPVQYASSADRSIISQYSLHPIEDLGLLKMDFLGLKNLTIIESALKIIKNTRGLDLDIDKIPLDDAKTYKLFQDGETTGVFQFESSGMKRYLRELKPTEFEDIIAMVALYRPGPMEWIPDYITGKHSDKKTTYLHPKLAPILEKTYGVAIYQEQVMQIARDLAGFTMGQADVLRKAMGKKIVSLLAEQKEKFIEGCVKNGVYKELGEKVFSFIEPFAGYGFNRSHAACYAMIGYQTAYLKAQWPVEFMAALLTSDQGDTDRAAVEINECRNMGINIMAPDINESFDSFTVVTPGTKENQAVTPATAEKIDTIRFGLKAIKNVGEHIVEEIIRERKENGHYQDIFDLLERITDKDLNKKSLDSLIKCGALDNYGERGWLLANMERLLSFNKELARNSDSKQDSLFADLPSAGLGRPTLNSAPPAESNEKLIWEKELLGLYVSEHPYNTFRPYLAKYAISIAELGGHKGDDRVITAGVISTIKKIMTRKGESMLFVKLEDATSTVELLVFPRLLQENSDLWVSGQAIILDGKVSDKDQEIKILVNRASALDHFNPLESIDAFKKIVLEGPSAVSSRNGYRNNYRSAAKSEKPVVKREVNVAKTAVAPAKEISRATATLSEQPILRTEINVAPDPKALRLTFLKELNQSDLEKIRNICLRYTGPNEVRLRIMQDGKSQVIKAPFLVDNNEKLRSELLQDFSETLKIT</sequence>
<dbReference type="InterPro" id="IPR029460">
    <property type="entry name" value="DNAPol_HHH"/>
</dbReference>
<dbReference type="GO" id="GO:0003676">
    <property type="term" value="F:nucleic acid binding"/>
    <property type="evidence" value="ECO:0007669"/>
    <property type="project" value="InterPro"/>
</dbReference>
<evidence type="ECO:0000256" key="8">
    <source>
        <dbReference type="ARBA" id="ARBA00049244"/>
    </source>
</evidence>
<dbReference type="EC" id="2.7.7.7" evidence="2"/>
<dbReference type="InterPro" id="IPR004013">
    <property type="entry name" value="PHP_dom"/>
</dbReference>
<dbReference type="Pfam" id="PF01336">
    <property type="entry name" value="tRNA_anti-codon"/>
    <property type="match status" value="1"/>
</dbReference>
<dbReference type="Pfam" id="PF02811">
    <property type="entry name" value="PHP"/>
    <property type="match status" value="1"/>
</dbReference>
<name>A0A2H0V8I2_9BACT</name>
<reference evidence="11" key="1">
    <citation type="submission" date="2017-09" db="EMBL/GenBank/DDBJ databases">
        <title>Depth-based differentiation of microbial function through sediment-hosted aquifers and enrichment of novel symbionts in the deep terrestrial subsurface.</title>
        <authorList>
            <person name="Probst A.J."/>
            <person name="Ladd B."/>
            <person name="Jarett J.K."/>
            <person name="Geller-Mcgrath D.E."/>
            <person name="Sieber C.M.K."/>
            <person name="Emerson J.B."/>
            <person name="Anantharaman K."/>
            <person name="Thomas B.C."/>
            <person name="Malmstrom R."/>
            <person name="Stieglmeier M."/>
            <person name="Klingl A."/>
            <person name="Woyke T."/>
            <person name="Ryan C.M."/>
            <person name="Banfield J.F."/>
        </authorList>
    </citation>
    <scope>NUCLEOTIDE SEQUENCE [LARGE SCALE GENOMIC DNA]</scope>
</reference>
<feature type="domain" description="Polymerase/histidinol phosphatase N-terminal" evidence="9">
    <location>
        <begin position="4"/>
        <end position="71"/>
    </location>
</feature>
<dbReference type="PANTHER" id="PTHR32294">
    <property type="entry name" value="DNA POLYMERASE III SUBUNIT ALPHA"/>
    <property type="match status" value="1"/>
</dbReference>
<dbReference type="InterPro" id="IPR004805">
    <property type="entry name" value="DnaE2/DnaE/PolC"/>
</dbReference>
<dbReference type="Gene3D" id="1.10.10.1600">
    <property type="entry name" value="Bacterial DNA polymerase III alpha subunit, thumb domain"/>
    <property type="match status" value="1"/>
</dbReference>
<dbReference type="InterPro" id="IPR040982">
    <property type="entry name" value="DNA_pol3_finger"/>
</dbReference>
<evidence type="ECO:0000256" key="5">
    <source>
        <dbReference type="ARBA" id="ARBA00022695"/>
    </source>
</evidence>
<dbReference type="GO" id="GO:0008408">
    <property type="term" value="F:3'-5' exonuclease activity"/>
    <property type="evidence" value="ECO:0007669"/>
    <property type="project" value="InterPro"/>
</dbReference>
<dbReference type="Proteomes" id="UP000229972">
    <property type="component" value="Unassembled WGS sequence"/>
</dbReference>
<dbReference type="CDD" id="cd12113">
    <property type="entry name" value="PHP_PolIIIA_DnaE3"/>
    <property type="match status" value="1"/>
</dbReference>
<dbReference type="Pfam" id="PF14579">
    <property type="entry name" value="HHH_6"/>
    <property type="match status" value="1"/>
</dbReference>
<dbReference type="GO" id="GO:0003887">
    <property type="term" value="F:DNA-directed DNA polymerase activity"/>
    <property type="evidence" value="ECO:0007669"/>
    <property type="project" value="UniProtKB-KW"/>
</dbReference>
<evidence type="ECO:0000256" key="6">
    <source>
        <dbReference type="ARBA" id="ARBA00022705"/>
    </source>
</evidence>
<dbReference type="InterPro" id="IPR003141">
    <property type="entry name" value="Pol/His_phosphatase_N"/>
</dbReference>
<dbReference type="EMBL" id="PFAL01000024">
    <property type="protein sequence ID" value="PIR95395.1"/>
    <property type="molecule type" value="Genomic_DNA"/>
</dbReference>
<evidence type="ECO:0000259" key="9">
    <source>
        <dbReference type="SMART" id="SM00481"/>
    </source>
</evidence>
<evidence type="ECO:0000256" key="1">
    <source>
        <dbReference type="ARBA" id="ARBA00004496"/>
    </source>
</evidence>
<dbReference type="NCBIfam" id="NF004226">
    <property type="entry name" value="PRK05673.1"/>
    <property type="match status" value="1"/>
</dbReference>
<proteinExistence type="predicted"/>